<dbReference type="Proteomes" id="UP000215158">
    <property type="component" value="Plasmid pBN2"/>
</dbReference>
<reference evidence="1 2" key="1">
    <citation type="submission" date="2017-08" db="EMBL/GenBank/DDBJ databases">
        <title>Identification and genetic characteristics of simultaneous BTEX- and naphthalene-degrading Paraburkholderia sp. BN5 isolated from petroleum-contaminated soil.</title>
        <authorList>
            <person name="Lee Y."/>
            <person name="Jeon C.O."/>
        </authorList>
    </citation>
    <scope>NUCLEOTIDE SEQUENCE [LARGE SCALE GENOMIC DNA]</scope>
    <source>
        <strain evidence="1 2">BN5</strain>
        <plasmid evidence="1 2">pBN2</plasmid>
    </source>
</reference>
<sequence length="64" mass="6999">MMNTAEKIQQLLDSPSTSYWLKSALRTLLERDALDASSDAEMLAEVMGARLNEILSQAQSGRAA</sequence>
<gene>
    <name evidence="1" type="ORF">CJU94_36410</name>
</gene>
<keyword evidence="2" id="KW-1185">Reference proteome</keyword>
<dbReference type="OrthoDB" id="9133899at2"/>
<name>A0A248VXT9_9BURK</name>
<geneLocation type="plasmid" evidence="1 2">
    <name>pBN2</name>
</geneLocation>
<evidence type="ECO:0000313" key="1">
    <source>
        <dbReference type="EMBL" id="ASW03685.1"/>
    </source>
</evidence>
<organism evidence="1 2">
    <name type="scientific">Paraburkholderia aromaticivorans</name>
    <dbReference type="NCBI Taxonomy" id="2026199"/>
    <lineage>
        <taxon>Bacteria</taxon>
        <taxon>Pseudomonadati</taxon>
        <taxon>Pseudomonadota</taxon>
        <taxon>Betaproteobacteria</taxon>
        <taxon>Burkholderiales</taxon>
        <taxon>Burkholderiaceae</taxon>
        <taxon>Paraburkholderia</taxon>
    </lineage>
</organism>
<dbReference type="KEGG" id="parb:CJU94_36410"/>
<dbReference type="EMBL" id="CP022992">
    <property type="protein sequence ID" value="ASW03685.1"/>
    <property type="molecule type" value="Genomic_DNA"/>
</dbReference>
<evidence type="ECO:0000313" key="2">
    <source>
        <dbReference type="Proteomes" id="UP000215158"/>
    </source>
</evidence>
<accession>A0A248VXT9</accession>
<dbReference type="AlphaFoldDB" id="A0A248VXT9"/>
<protein>
    <submittedName>
        <fullName evidence="1">Uncharacterized protein</fullName>
    </submittedName>
</protein>
<proteinExistence type="predicted"/>
<keyword evidence="1" id="KW-0614">Plasmid</keyword>